<dbReference type="RefSeq" id="WP_141782340.1">
    <property type="nucleotide sequence ID" value="NZ_VFOV01000001.1"/>
</dbReference>
<sequence>MAIVHKATLTPSKAEIFGAWLADQPWRPGDLSRLIGGYRFDDPAGKVGIECVLLDAGDSVVHLPVTYREAPLEGAEDFRLSTCEHSALGTRYVYDACADPVAVRVLLTAALTGASQEPIDVYDESGFVERRDAVVTAVGSGSRPRNAAPSFDGVTIRSHGAETHVEAGSFAIVVKRLVDGSAADGDESIDVAWPGGSGALVGVRHL</sequence>
<evidence type="ECO:0000256" key="2">
    <source>
        <dbReference type="ARBA" id="ARBA00022741"/>
    </source>
</evidence>
<keyword evidence="4" id="KW-0067">ATP-binding</keyword>
<keyword evidence="1" id="KW-0808">Transferase</keyword>
<keyword evidence="3" id="KW-0418">Kinase</keyword>
<reference evidence="6 7" key="1">
    <citation type="submission" date="2019-06" db="EMBL/GenBank/DDBJ databases">
        <title>Sequencing the genomes of 1000 actinobacteria strains.</title>
        <authorList>
            <person name="Klenk H.-P."/>
        </authorList>
    </citation>
    <scope>NUCLEOTIDE SEQUENCE [LARGE SCALE GENOMIC DNA]</scope>
    <source>
        <strain evidence="6 7">DSM 25218</strain>
    </source>
</reference>
<gene>
    <name evidence="6" type="ORF">FB381_4578</name>
</gene>
<evidence type="ECO:0000259" key="5">
    <source>
        <dbReference type="Pfam" id="PF18085"/>
    </source>
</evidence>
<feature type="domain" description="Maltokinase N-terminal cap" evidence="5">
    <location>
        <begin position="20"/>
        <end position="99"/>
    </location>
</feature>
<keyword evidence="2" id="KW-0547">Nucleotide-binding</keyword>
<dbReference type="Proteomes" id="UP000320209">
    <property type="component" value="Unassembled WGS sequence"/>
</dbReference>
<organism evidence="6 7">
    <name type="scientific">Nocardioides albertanoniae</name>
    <dbReference type="NCBI Taxonomy" id="1175486"/>
    <lineage>
        <taxon>Bacteria</taxon>
        <taxon>Bacillati</taxon>
        <taxon>Actinomycetota</taxon>
        <taxon>Actinomycetes</taxon>
        <taxon>Propionibacteriales</taxon>
        <taxon>Nocardioidaceae</taxon>
        <taxon>Nocardioides</taxon>
    </lineage>
</organism>
<evidence type="ECO:0000313" key="6">
    <source>
        <dbReference type="EMBL" id="TQL70639.1"/>
    </source>
</evidence>
<evidence type="ECO:0000256" key="3">
    <source>
        <dbReference type="ARBA" id="ARBA00022777"/>
    </source>
</evidence>
<evidence type="ECO:0000256" key="1">
    <source>
        <dbReference type="ARBA" id="ARBA00022679"/>
    </source>
</evidence>
<name>A0A543ADH7_9ACTN</name>
<keyword evidence="7" id="KW-1185">Reference proteome</keyword>
<comment type="caution">
    <text evidence="6">The sequence shown here is derived from an EMBL/GenBank/DDBJ whole genome shotgun (WGS) entry which is preliminary data.</text>
</comment>
<evidence type="ECO:0000313" key="7">
    <source>
        <dbReference type="Proteomes" id="UP000320209"/>
    </source>
</evidence>
<dbReference type="GO" id="GO:0005524">
    <property type="term" value="F:ATP binding"/>
    <property type="evidence" value="ECO:0007669"/>
    <property type="project" value="UniProtKB-KW"/>
</dbReference>
<accession>A0A543ADH7</accession>
<dbReference type="OrthoDB" id="3787729at2"/>
<dbReference type="GO" id="GO:0016301">
    <property type="term" value="F:kinase activity"/>
    <property type="evidence" value="ECO:0007669"/>
    <property type="project" value="UniProtKB-KW"/>
</dbReference>
<dbReference type="AlphaFoldDB" id="A0A543ADH7"/>
<dbReference type="EMBL" id="VFOV01000001">
    <property type="protein sequence ID" value="TQL70639.1"/>
    <property type="molecule type" value="Genomic_DNA"/>
</dbReference>
<proteinExistence type="predicted"/>
<dbReference type="InterPro" id="IPR040999">
    <property type="entry name" value="Mak_N_cap"/>
</dbReference>
<evidence type="ECO:0000256" key="4">
    <source>
        <dbReference type="ARBA" id="ARBA00022840"/>
    </source>
</evidence>
<dbReference type="Pfam" id="PF18085">
    <property type="entry name" value="Mak_N_cap"/>
    <property type="match status" value="1"/>
</dbReference>
<protein>
    <recommendedName>
        <fullName evidence="5">Maltokinase N-terminal cap domain-containing protein</fullName>
    </recommendedName>
</protein>